<accession>A0A4C1V6N0</accession>
<evidence type="ECO:0000313" key="3">
    <source>
        <dbReference type="Proteomes" id="UP000299102"/>
    </source>
</evidence>
<dbReference type="AlphaFoldDB" id="A0A4C1V6N0"/>
<comment type="caution">
    <text evidence="2">The sequence shown here is derived from an EMBL/GenBank/DDBJ whole genome shotgun (WGS) entry which is preliminary data.</text>
</comment>
<keyword evidence="3" id="KW-1185">Reference proteome</keyword>
<protein>
    <submittedName>
        <fullName evidence="2">Uncharacterized protein</fullName>
    </submittedName>
</protein>
<evidence type="ECO:0000313" key="2">
    <source>
        <dbReference type="EMBL" id="GBP33684.1"/>
    </source>
</evidence>
<organism evidence="2 3">
    <name type="scientific">Eumeta variegata</name>
    <name type="common">Bagworm moth</name>
    <name type="synonym">Eumeta japonica</name>
    <dbReference type="NCBI Taxonomy" id="151549"/>
    <lineage>
        <taxon>Eukaryota</taxon>
        <taxon>Metazoa</taxon>
        <taxon>Ecdysozoa</taxon>
        <taxon>Arthropoda</taxon>
        <taxon>Hexapoda</taxon>
        <taxon>Insecta</taxon>
        <taxon>Pterygota</taxon>
        <taxon>Neoptera</taxon>
        <taxon>Endopterygota</taxon>
        <taxon>Lepidoptera</taxon>
        <taxon>Glossata</taxon>
        <taxon>Ditrysia</taxon>
        <taxon>Tineoidea</taxon>
        <taxon>Psychidae</taxon>
        <taxon>Oiketicinae</taxon>
        <taxon>Eumeta</taxon>
    </lineage>
</organism>
<evidence type="ECO:0000256" key="1">
    <source>
        <dbReference type="SAM" id="MobiDB-lite"/>
    </source>
</evidence>
<gene>
    <name evidence="2" type="ORF">EVAR_16722_1</name>
</gene>
<proteinExistence type="predicted"/>
<dbReference type="Proteomes" id="UP000299102">
    <property type="component" value="Unassembled WGS sequence"/>
</dbReference>
<sequence>MGYTRLNKTRRLEESIEDRLEYRYGVGFETVELNGQHSQQNGNRATGEEKEANRQKDGQGKRLGNSEWEQLEDACVSHDVLITTRGNQIDVLVCSRPHSGHRLGLVANANNRIQPACGRLWARSVSEHAPNILSRIRRESVRSTRRTWIEFVILRRPCCLADYKFSKLTVRGPNRVIVDSPLCGSPVIRLESFFVHYSVFLDIFLDIALCVTEQDSNVNIRRHEYKHNYGQTPVGTKLDRRRMLTGTRSDRSDRHFLLLLLLPYWFYS</sequence>
<name>A0A4C1V6N0_EUMVA</name>
<feature type="compositionally biased region" description="Basic and acidic residues" evidence="1">
    <location>
        <begin position="46"/>
        <end position="60"/>
    </location>
</feature>
<feature type="compositionally biased region" description="Polar residues" evidence="1">
    <location>
        <begin position="33"/>
        <end position="44"/>
    </location>
</feature>
<dbReference type="EMBL" id="BGZK01000277">
    <property type="protein sequence ID" value="GBP33684.1"/>
    <property type="molecule type" value="Genomic_DNA"/>
</dbReference>
<reference evidence="2 3" key="1">
    <citation type="journal article" date="2019" name="Commun. Biol.">
        <title>The bagworm genome reveals a unique fibroin gene that provides high tensile strength.</title>
        <authorList>
            <person name="Kono N."/>
            <person name="Nakamura H."/>
            <person name="Ohtoshi R."/>
            <person name="Tomita M."/>
            <person name="Numata K."/>
            <person name="Arakawa K."/>
        </authorList>
    </citation>
    <scope>NUCLEOTIDE SEQUENCE [LARGE SCALE GENOMIC DNA]</scope>
</reference>
<feature type="region of interest" description="Disordered" evidence="1">
    <location>
        <begin position="33"/>
        <end position="63"/>
    </location>
</feature>